<keyword evidence="4" id="KW-1185">Reference proteome</keyword>
<evidence type="ECO:0008006" key="5">
    <source>
        <dbReference type="Google" id="ProtNLM"/>
    </source>
</evidence>
<feature type="region of interest" description="Disordered" evidence="2">
    <location>
        <begin position="1"/>
        <end position="24"/>
    </location>
</feature>
<dbReference type="Proteomes" id="UP001501326">
    <property type="component" value="Unassembled WGS sequence"/>
</dbReference>
<dbReference type="RefSeq" id="WP_344192550.1">
    <property type="nucleotide sequence ID" value="NZ_BAAARN010000001.1"/>
</dbReference>
<gene>
    <name evidence="3" type="ORF">GCM10009867_19220</name>
</gene>
<evidence type="ECO:0000256" key="1">
    <source>
        <dbReference type="ARBA" id="ARBA00005721"/>
    </source>
</evidence>
<sequence length="140" mass="14328">MADPTTTAAATSTAGAVAADGAQRAPEERGTLELKDAVVVHVAEQAALSVDGVVRHSSGLDVVTHRDLPRVDADRAGDRVRAAVELAVVWPTPLAPAAQAVRESVRSALANLLGLTVDAVDVTINQILPASAGTPSRRVV</sequence>
<dbReference type="EMBL" id="BAAARN010000001">
    <property type="protein sequence ID" value="GAA2735878.1"/>
    <property type="molecule type" value="Genomic_DNA"/>
</dbReference>
<evidence type="ECO:0000256" key="2">
    <source>
        <dbReference type="SAM" id="MobiDB-lite"/>
    </source>
</evidence>
<evidence type="ECO:0000313" key="4">
    <source>
        <dbReference type="Proteomes" id="UP001501326"/>
    </source>
</evidence>
<organism evidence="3 4">
    <name type="scientific">Pedococcus aerophilus</name>
    <dbReference type="NCBI Taxonomy" id="436356"/>
    <lineage>
        <taxon>Bacteria</taxon>
        <taxon>Bacillati</taxon>
        <taxon>Actinomycetota</taxon>
        <taxon>Actinomycetes</taxon>
        <taxon>Micrococcales</taxon>
        <taxon>Intrasporangiaceae</taxon>
        <taxon>Pedococcus</taxon>
    </lineage>
</organism>
<evidence type="ECO:0000313" key="3">
    <source>
        <dbReference type="EMBL" id="GAA2735878.1"/>
    </source>
</evidence>
<name>A0ABN3UMW9_9MICO</name>
<dbReference type="InterPro" id="IPR005531">
    <property type="entry name" value="Asp23"/>
</dbReference>
<comment type="caution">
    <text evidence="3">The sequence shown here is derived from an EMBL/GenBank/DDBJ whole genome shotgun (WGS) entry which is preliminary data.</text>
</comment>
<feature type="compositionally biased region" description="Low complexity" evidence="2">
    <location>
        <begin position="1"/>
        <end position="22"/>
    </location>
</feature>
<proteinExistence type="inferred from homology"/>
<reference evidence="3 4" key="1">
    <citation type="journal article" date="2019" name="Int. J. Syst. Evol. Microbiol.">
        <title>The Global Catalogue of Microorganisms (GCM) 10K type strain sequencing project: providing services to taxonomists for standard genome sequencing and annotation.</title>
        <authorList>
            <consortium name="The Broad Institute Genomics Platform"/>
            <consortium name="The Broad Institute Genome Sequencing Center for Infectious Disease"/>
            <person name="Wu L."/>
            <person name="Ma J."/>
        </authorList>
    </citation>
    <scope>NUCLEOTIDE SEQUENCE [LARGE SCALE GENOMIC DNA]</scope>
    <source>
        <strain evidence="3 4">JCM 16378</strain>
    </source>
</reference>
<accession>A0ABN3UMW9</accession>
<protein>
    <recommendedName>
        <fullName evidence="5">Asp23/Gls24 family envelope stress response protein</fullName>
    </recommendedName>
</protein>
<comment type="similarity">
    <text evidence="1">Belongs to the asp23 family.</text>
</comment>
<dbReference type="Pfam" id="PF03780">
    <property type="entry name" value="Asp23"/>
    <property type="match status" value="1"/>
</dbReference>